<evidence type="ECO:0000259" key="3">
    <source>
        <dbReference type="Pfam" id="PF00024"/>
    </source>
</evidence>
<dbReference type="EMBL" id="LKCW01000068">
    <property type="protein sequence ID" value="KPM41283.1"/>
    <property type="molecule type" value="Genomic_DNA"/>
</dbReference>
<evidence type="ECO:0000313" key="5">
    <source>
        <dbReference type="Proteomes" id="UP000050424"/>
    </source>
</evidence>
<comment type="caution">
    <text evidence="4">The sequence shown here is derived from an EMBL/GenBank/DDBJ whole genome shotgun (WGS) entry which is preliminary data.</text>
</comment>
<evidence type="ECO:0000256" key="1">
    <source>
        <dbReference type="SAM" id="MobiDB-lite"/>
    </source>
</evidence>
<feature type="chain" id="PRO_5006135947" description="Apple domain-containing protein" evidence="2">
    <location>
        <begin position="22"/>
        <end position="160"/>
    </location>
</feature>
<sequence length="160" mass="16920">MALLKKVVLGLASLALWRVEAGPCKPSDATTTETSTTTTAQPTSTSTPSYTCQRRYSVAKRAEDAQDLRARIAPPQTCGTNGQLSDSAVILDASITSGELACAAHCAESSQCQSILFNPRTGNCQRLKNPVYSSTFAASSSDDLIYDLSCYQCTSGEVPP</sequence>
<evidence type="ECO:0000313" key="4">
    <source>
        <dbReference type="EMBL" id="KPM41283.1"/>
    </source>
</evidence>
<dbReference type="Pfam" id="PF00024">
    <property type="entry name" value="PAN_1"/>
    <property type="match status" value="1"/>
</dbReference>
<proteinExistence type="predicted"/>
<dbReference type="InterPro" id="IPR003609">
    <property type="entry name" value="Pan_app"/>
</dbReference>
<keyword evidence="5" id="KW-1185">Reference proteome</keyword>
<accession>A0A0P7BL89</accession>
<dbReference type="Proteomes" id="UP000050424">
    <property type="component" value="Unassembled WGS sequence"/>
</dbReference>
<feature type="compositionally biased region" description="Low complexity" evidence="1">
    <location>
        <begin position="26"/>
        <end position="49"/>
    </location>
</feature>
<reference evidence="4 5" key="1">
    <citation type="submission" date="2015-09" db="EMBL/GenBank/DDBJ databases">
        <title>Draft genome of a European isolate of the apple canker pathogen Neonectria ditissima.</title>
        <authorList>
            <person name="Gomez-Cortecero A."/>
            <person name="Harrison R.J."/>
            <person name="Armitage A.D."/>
        </authorList>
    </citation>
    <scope>NUCLEOTIDE SEQUENCE [LARGE SCALE GENOMIC DNA]</scope>
    <source>
        <strain evidence="4 5">R09/05</strain>
    </source>
</reference>
<feature type="signal peptide" evidence="2">
    <location>
        <begin position="1"/>
        <end position="21"/>
    </location>
</feature>
<feature type="domain" description="Apple" evidence="3">
    <location>
        <begin position="98"/>
        <end position="133"/>
    </location>
</feature>
<organism evidence="4 5">
    <name type="scientific">Neonectria ditissima</name>
    <dbReference type="NCBI Taxonomy" id="78410"/>
    <lineage>
        <taxon>Eukaryota</taxon>
        <taxon>Fungi</taxon>
        <taxon>Dikarya</taxon>
        <taxon>Ascomycota</taxon>
        <taxon>Pezizomycotina</taxon>
        <taxon>Sordariomycetes</taxon>
        <taxon>Hypocreomycetidae</taxon>
        <taxon>Hypocreales</taxon>
        <taxon>Nectriaceae</taxon>
        <taxon>Neonectria</taxon>
    </lineage>
</organism>
<protein>
    <recommendedName>
        <fullName evidence="3">Apple domain-containing protein</fullName>
    </recommendedName>
</protein>
<feature type="region of interest" description="Disordered" evidence="1">
    <location>
        <begin position="24"/>
        <end position="49"/>
    </location>
</feature>
<dbReference type="AlphaFoldDB" id="A0A0P7BL89"/>
<name>A0A0P7BL89_9HYPO</name>
<keyword evidence="2" id="KW-0732">Signal</keyword>
<gene>
    <name evidence="4" type="ORF">AK830_g5312</name>
</gene>
<evidence type="ECO:0000256" key="2">
    <source>
        <dbReference type="SAM" id="SignalP"/>
    </source>
</evidence>